<feature type="repeat" description="ANK" evidence="2">
    <location>
        <begin position="562"/>
        <end position="595"/>
    </location>
</feature>
<organism evidence="5 6">
    <name type="scientific">Mycena albidolilacea</name>
    <dbReference type="NCBI Taxonomy" id="1033008"/>
    <lineage>
        <taxon>Eukaryota</taxon>
        <taxon>Fungi</taxon>
        <taxon>Dikarya</taxon>
        <taxon>Basidiomycota</taxon>
        <taxon>Agaricomycotina</taxon>
        <taxon>Agaricomycetes</taxon>
        <taxon>Agaricomycetidae</taxon>
        <taxon>Agaricales</taxon>
        <taxon>Marasmiineae</taxon>
        <taxon>Mycenaceae</taxon>
        <taxon>Mycena</taxon>
    </lineage>
</organism>
<feature type="repeat" description="ANK" evidence="2">
    <location>
        <begin position="672"/>
        <end position="704"/>
    </location>
</feature>
<evidence type="ECO:0000313" key="5">
    <source>
        <dbReference type="EMBL" id="KAJ7366159.1"/>
    </source>
</evidence>
<feature type="compositionally biased region" description="Polar residues" evidence="3">
    <location>
        <begin position="921"/>
        <end position="936"/>
    </location>
</feature>
<accession>A0AAD7AQU2</accession>
<dbReference type="Gene3D" id="1.25.40.20">
    <property type="entry name" value="Ankyrin repeat-containing domain"/>
    <property type="match status" value="3"/>
</dbReference>
<dbReference type="AlphaFoldDB" id="A0AAD7AQU2"/>
<evidence type="ECO:0000256" key="1">
    <source>
        <dbReference type="ARBA" id="ARBA00022737"/>
    </source>
</evidence>
<feature type="domain" description="NACHT" evidence="4">
    <location>
        <begin position="48"/>
        <end position="194"/>
    </location>
</feature>
<dbReference type="PROSITE" id="PS50297">
    <property type="entry name" value="ANK_REP_REGION"/>
    <property type="match status" value="5"/>
</dbReference>
<evidence type="ECO:0000256" key="3">
    <source>
        <dbReference type="SAM" id="MobiDB-lite"/>
    </source>
</evidence>
<dbReference type="InterPro" id="IPR027417">
    <property type="entry name" value="P-loop_NTPase"/>
</dbReference>
<feature type="repeat" description="ANK" evidence="2">
    <location>
        <begin position="529"/>
        <end position="561"/>
    </location>
</feature>
<dbReference type="SUPFAM" id="SSF48403">
    <property type="entry name" value="Ankyrin repeat"/>
    <property type="match status" value="1"/>
</dbReference>
<feature type="repeat" description="ANK" evidence="2">
    <location>
        <begin position="638"/>
        <end position="671"/>
    </location>
</feature>
<dbReference type="InterPro" id="IPR056884">
    <property type="entry name" value="NPHP3-like_N"/>
</dbReference>
<evidence type="ECO:0000313" key="6">
    <source>
        <dbReference type="Proteomes" id="UP001218218"/>
    </source>
</evidence>
<evidence type="ECO:0000256" key="2">
    <source>
        <dbReference type="PROSITE-ProRule" id="PRU00023"/>
    </source>
</evidence>
<dbReference type="PROSITE" id="PS50088">
    <property type="entry name" value="ANK_REPEAT"/>
    <property type="match status" value="7"/>
</dbReference>
<dbReference type="SUPFAM" id="SSF52540">
    <property type="entry name" value="P-loop containing nucleoside triphosphate hydrolases"/>
    <property type="match status" value="1"/>
</dbReference>
<feature type="region of interest" description="Disordered" evidence="3">
    <location>
        <begin position="882"/>
        <end position="936"/>
    </location>
</feature>
<evidence type="ECO:0000259" key="4">
    <source>
        <dbReference type="PROSITE" id="PS50837"/>
    </source>
</evidence>
<keyword evidence="1" id="KW-0677">Repeat</keyword>
<feature type="repeat" description="ANK" evidence="2">
    <location>
        <begin position="740"/>
        <end position="773"/>
    </location>
</feature>
<dbReference type="PROSITE" id="PS50837">
    <property type="entry name" value="NACHT"/>
    <property type="match status" value="1"/>
</dbReference>
<dbReference type="Pfam" id="PF24883">
    <property type="entry name" value="NPHP3_N"/>
    <property type="match status" value="1"/>
</dbReference>
<name>A0AAD7AQU2_9AGAR</name>
<reference evidence="5" key="1">
    <citation type="submission" date="2023-03" db="EMBL/GenBank/DDBJ databases">
        <title>Massive genome expansion in bonnet fungi (Mycena s.s.) driven by repeated elements and novel gene families across ecological guilds.</title>
        <authorList>
            <consortium name="Lawrence Berkeley National Laboratory"/>
            <person name="Harder C.B."/>
            <person name="Miyauchi S."/>
            <person name="Viragh M."/>
            <person name="Kuo A."/>
            <person name="Thoen E."/>
            <person name="Andreopoulos B."/>
            <person name="Lu D."/>
            <person name="Skrede I."/>
            <person name="Drula E."/>
            <person name="Henrissat B."/>
            <person name="Morin E."/>
            <person name="Kohler A."/>
            <person name="Barry K."/>
            <person name="LaButti K."/>
            <person name="Morin E."/>
            <person name="Salamov A."/>
            <person name="Lipzen A."/>
            <person name="Mereny Z."/>
            <person name="Hegedus B."/>
            <person name="Baldrian P."/>
            <person name="Stursova M."/>
            <person name="Weitz H."/>
            <person name="Taylor A."/>
            <person name="Grigoriev I.V."/>
            <person name="Nagy L.G."/>
            <person name="Martin F."/>
            <person name="Kauserud H."/>
        </authorList>
    </citation>
    <scope>NUCLEOTIDE SEQUENCE</scope>
    <source>
        <strain evidence="5">CBHHK002</strain>
    </source>
</reference>
<protein>
    <submittedName>
        <fullName evidence="5">Ankyrin repeat-containing domain protein</fullName>
    </submittedName>
</protein>
<dbReference type="PANTHER" id="PTHR24118">
    <property type="entry name" value="POTE ANKYRIN DOMAIN"/>
    <property type="match status" value="1"/>
</dbReference>
<keyword evidence="6" id="KW-1185">Reference proteome</keyword>
<dbReference type="GO" id="GO:0005634">
    <property type="term" value="C:nucleus"/>
    <property type="evidence" value="ECO:0007669"/>
    <property type="project" value="TreeGrafter"/>
</dbReference>
<dbReference type="InterPro" id="IPR002110">
    <property type="entry name" value="Ankyrin_rpt"/>
</dbReference>
<dbReference type="InterPro" id="IPR007111">
    <property type="entry name" value="NACHT_NTPase"/>
</dbReference>
<keyword evidence="2" id="KW-0040">ANK repeat</keyword>
<feature type="repeat" description="ANK" evidence="2">
    <location>
        <begin position="705"/>
        <end position="739"/>
    </location>
</feature>
<comment type="caution">
    <text evidence="5">The sequence shown here is derived from an EMBL/GenBank/DDBJ whole genome shotgun (WGS) entry which is preliminary data.</text>
</comment>
<gene>
    <name evidence="5" type="ORF">DFH08DRAFT_678375</name>
</gene>
<dbReference type="Proteomes" id="UP001218218">
    <property type="component" value="Unassembled WGS sequence"/>
</dbReference>
<dbReference type="EMBL" id="JARIHO010000002">
    <property type="protein sequence ID" value="KAJ7366159.1"/>
    <property type="molecule type" value="Genomic_DNA"/>
</dbReference>
<feature type="repeat" description="ANK" evidence="2">
    <location>
        <begin position="596"/>
        <end position="637"/>
    </location>
</feature>
<dbReference type="Gene3D" id="3.40.50.300">
    <property type="entry name" value="P-loop containing nucleotide triphosphate hydrolases"/>
    <property type="match status" value="1"/>
</dbReference>
<dbReference type="SMART" id="SM00248">
    <property type="entry name" value="ANK"/>
    <property type="match status" value="11"/>
</dbReference>
<proteinExistence type="predicted"/>
<sequence length="936" mass="103758">LESKLLKWLQFSPDVLNKHATTVVLRYKNTGGWLFDCQEFIDWEGKPGSLWIQGQSGTGKTVLSSTMITKLFKERVAPGIAVGYFYFDFTEQTHAVHKMLRTIILQLSAQTSQPYEALEKLYKSSNSKGQTLPTDAELENVLEELLLEFNRTYIVLDALDECQPDTELDKLLDLISKLRAWNQSPLHLFVTSQSRDMFTSRFENVPCIFLDREAILDDIKLFVSSEIKENRRFHRWAAHASEMIDKVVGKSSGMFRLAACLLVELSRCKHQRELDATLENLPDDLFSVYDRFMGAVDPKYHIYVTGVVRWLLFSASDTGTLTELADAVAFDFSNPSHHTYDPSLLDENEIAIPEWLEGLVAIHTSVQTGERYITLAHASVRDYMLSDRFTKKFNHNLSESSSHLFLGRSCLGRLLYFADHPELPLFSVDLDDIPNLYWVQDVIHPYRLAIYAAENWYYHFRDCGNQAALIPDVQRLLEEGSPQYRALYHLRSYDRDVPSVLYGCSEAGYVDIIPVVLANGADINQRGGKHGTALSAASCGGAIRAMHLLLEHGADPNARNAEGAIVLHTACQRNYGEDIVRILLDHGADINALDAEGRTPLHCASDFQRSPWRDPVESELIIRLLLERGANIDSQDTEGRTVLHTASRREDSEFIVKIMLEHEANVNAQDTKGRTALYHASKQGNIQIFLSLLGHGADVTISGGRCGSVLHAAAASNYETTEIISILLEKGADVNSRGGRYGNPLQAACRSGAEISAIQLLLRHGADVNAQGGKYGTALRAASLFAPTSVVELLMEHGADVEPHGTAGSALELASSCGNMDTVRLLLKKSALLSEEPREDRPAFHIVAALDNAEMCRLFLERCPSREVVQLLTERGVAEFSDTDLSDASDEMDGSVETDGSVATDVSNSSEEKDGILENETGGSHSFDSADSVTLL</sequence>
<dbReference type="GO" id="GO:0005737">
    <property type="term" value="C:cytoplasm"/>
    <property type="evidence" value="ECO:0007669"/>
    <property type="project" value="TreeGrafter"/>
</dbReference>
<feature type="compositionally biased region" description="Acidic residues" evidence="3">
    <location>
        <begin position="882"/>
        <end position="896"/>
    </location>
</feature>
<dbReference type="Pfam" id="PF12796">
    <property type="entry name" value="Ank_2"/>
    <property type="match status" value="3"/>
</dbReference>
<dbReference type="PRINTS" id="PR01415">
    <property type="entry name" value="ANKYRIN"/>
</dbReference>
<feature type="non-terminal residue" evidence="5">
    <location>
        <position position="1"/>
    </location>
</feature>
<dbReference type="PANTHER" id="PTHR24118:SF100">
    <property type="entry name" value="FYVE-TYPE DOMAIN-CONTAINING PROTEIN"/>
    <property type="match status" value="1"/>
</dbReference>
<dbReference type="InterPro" id="IPR036770">
    <property type="entry name" value="Ankyrin_rpt-contain_sf"/>
</dbReference>